<evidence type="ECO:0000256" key="10">
    <source>
        <dbReference type="ARBA" id="ARBA00031123"/>
    </source>
</evidence>
<dbReference type="GO" id="GO:0007032">
    <property type="term" value="P:endosome organization"/>
    <property type="evidence" value="ECO:0007669"/>
    <property type="project" value="TreeGrafter"/>
</dbReference>
<dbReference type="Pfam" id="PF01869">
    <property type="entry name" value="BcrAD_BadFG"/>
    <property type="match status" value="1"/>
</dbReference>
<dbReference type="PANTHER" id="PTHR23323">
    <property type="entry name" value="VACUOLAR PROTEIN SORTING-ASSOCIATED PROTEIN"/>
    <property type="match status" value="1"/>
</dbReference>
<dbReference type="GO" id="GO:0045127">
    <property type="term" value="F:N-acetylglucosamine kinase activity"/>
    <property type="evidence" value="ECO:0007669"/>
    <property type="project" value="UniProtKB-EC"/>
</dbReference>
<keyword evidence="9" id="KW-0472">Membrane</keyword>
<protein>
    <recommendedName>
        <fullName evidence="4">N-acetyl-D-glucosamine kinase</fullName>
        <ecNumber evidence="3">2.7.1.59</ecNumber>
    </recommendedName>
    <alternativeName>
        <fullName evidence="10">GlcNAc kinase</fullName>
    </alternativeName>
    <alternativeName>
        <fullName evidence="5">Vacuolar protein sorting-associated protein 18 homolog</fullName>
    </alternativeName>
</protein>
<dbReference type="GO" id="GO:0008270">
    <property type="term" value="F:zinc ion binding"/>
    <property type="evidence" value="ECO:0007669"/>
    <property type="project" value="UniProtKB-KW"/>
</dbReference>
<dbReference type="InterPro" id="IPR058919">
    <property type="entry name" value="Pep3/Vps18_RING_C"/>
</dbReference>
<keyword evidence="11" id="KW-0175">Coiled coil</keyword>
<organism evidence="15 16">
    <name type="scientific">Cylicocyclus nassatus</name>
    <name type="common">Nematode worm</name>
    <dbReference type="NCBI Taxonomy" id="53992"/>
    <lineage>
        <taxon>Eukaryota</taxon>
        <taxon>Metazoa</taxon>
        <taxon>Ecdysozoa</taxon>
        <taxon>Nematoda</taxon>
        <taxon>Chromadorea</taxon>
        <taxon>Rhabditida</taxon>
        <taxon>Rhabditina</taxon>
        <taxon>Rhabditomorpha</taxon>
        <taxon>Strongyloidea</taxon>
        <taxon>Strongylidae</taxon>
        <taxon>Cylicocyclus</taxon>
    </lineage>
</organism>
<dbReference type="SUPFAM" id="SSF53067">
    <property type="entry name" value="Actin-like ATPase domain"/>
    <property type="match status" value="2"/>
</dbReference>
<evidence type="ECO:0000313" key="15">
    <source>
        <dbReference type="EMBL" id="CAJ0608632.1"/>
    </source>
</evidence>
<dbReference type="Pfam" id="PF05131">
    <property type="entry name" value="Pep3_Vps18"/>
    <property type="match status" value="1"/>
</dbReference>
<evidence type="ECO:0000256" key="4">
    <source>
        <dbReference type="ARBA" id="ARBA00014974"/>
    </source>
</evidence>
<dbReference type="EMBL" id="CATQJL010000316">
    <property type="protein sequence ID" value="CAJ0608632.1"/>
    <property type="molecule type" value="Genomic_DNA"/>
</dbReference>
<dbReference type="InterPro" id="IPR019410">
    <property type="entry name" value="Methyltransf_16"/>
</dbReference>
<name>A0AA36MGQ7_CYLNA</name>
<evidence type="ECO:0000256" key="8">
    <source>
        <dbReference type="ARBA" id="ARBA00022833"/>
    </source>
</evidence>
<dbReference type="Pfam" id="PF26148">
    <property type="entry name" value="VPS18_RING_C"/>
    <property type="match status" value="1"/>
</dbReference>
<dbReference type="SUPFAM" id="SSF53335">
    <property type="entry name" value="S-adenosyl-L-methionine-dependent methyltransferases"/>
    <property type="match status" value="1"/>
</dbReference>
<evidence type="ECO:0000313" key="16">
    <source>
        <dbReference type="Proteomes" id="UP001176961"/>
    </source>
</evidence>
<dbReference type="InterPro" id="IPR029063">
    <property type="entry name" value="SAM-dependent_MTases_sf"/>
</dbReference>
<sequence>MATQQLGIFVRSQQDVKRDLKLQGHVSLAAIRVSNGHMLAVIDDRTVLHQPLSTNNKRTVIKTPVVASDSLADIFLSPLGQHCIATTKQGENYYINLKSNAAYPLKKLKGVISSVAWNPECVKDNETGHILLGTTKGAIIETVISANGVIGFVKEHTSSFGGEKDLAVSSLYLYLINDEIIKSTKWLLLVCQPGRLHSVYASIDMSPPAKSNYMSAANLQAGWITMPETPPHIFHPFFSTRDAQQTCMSMQSSTSSQTLPDLSTLVMHPPHGEPNKFLWLGPSGITIGKVNLSADKPRDILEEIDHMDHRRVEGRIESPVGVSLSDYHMLLAYPNKLNALSIYTKTVVYEDVWPQDYGSAVGLVNDPTSEFHWLFTKQTTMKYKPMDESRYVWRVFLERGDYAKALVIARSRLQIDPEAHELVLKRQADKYLADGNYTAAAEILAQSTESFEAVVLKFMSNDDARRLGLKTLLEKKLESLQRPEDRIRRDVLVMWLLEVMLGELAEMRRDGKEQESEEHSTRLQRFLMRKNVHDTVVVNKDAVYKLMASHADFDSQLFLAKQIGDFERVIEIHIMREHYREALEVLKTQNVPEFYYKYSPKLVKFISMELLASIIANERLRPQKMIPTLCLCQESTEMAAHALKYIEWAVTTQHGANDVDLHNLLVVLYAQFRPKRLHEYLVKCGLDKTAIPYDLDFALRTCVQHKLEKSTIYLYCVSEMFSDAVDLALKAFNEEGITMAKECAHMMDPDEEDVLMGIEPKYPVEQRRRIWLKIAEFVISKDANASNSIALLKESGDVISIQDILPFFPEFTKIEDFKEPLCECLREHSIKIKDLQQSMKDATQIAKEIREKTQKLKNRVIVVKAGDVCAGCERSLFGRPFFAHYCRHFFHRECLEEAMMPYLTEKSKARLAELAVKEKRLLSQLQAEERVSSANEALISEREQQFAKISTEINKLLGVDCPLCGWNAIELIDKPFFTEEEYEIDRESWQTSVLFDNIRLRVDEKCSDPTSAILKMNSKAIGANQDHWKGVWPAAQFLASFFCANEGMLTDCACLELGSGTGVVGIAVGKLKVKKVILSDYPGEEVLSLLQENIDKNHLTEKCEVKGLDWQSSESIAAVLEGLPELDVLIASDVFYDVCTFLPLITTISAFFDKFPRLRFYFSYGERDDNWSIEDLLTLNNLRARLVRSREYDGATVQIGLIYRHTMSEGIFCGIEGGATQSHLVFVNAGGVIMGGSTSGGTNYNLDGIEVAANNIAKWVREAAAQQKISLPLRGLGLGLSGAEGERDNARFVEYLQTHHGDVAEEVYLASDAVATVASTFDKGGIILIAGTGSSCRVLLDNGRVFGVGGWGHIIGDDGSAFWIAVRAIRILFDEDDGMQTPCHSTKLLRELLLKHFDLKDKVDILEHLYSKFQKSYIASFTKTLAEHKDDPMIHKLFFDAGEILGKHVVVAASHLPSDQRSEVNLVLVGSVFKSWDVIKEGFVYAIQGSWIPRINLFRPAKSKALDIWQIADRLVLSLLQENIDKNDLIGNCEAKSLDWQRSESIAAVLDGLPDLDVLIASDVFYDVCAFLPLITTISAFSNKFARLRFYFSYGERY</sequence>
<accession>A0AA36MGQ7</accession>
<dbReference type="GO" id="GO:0006904">
    <property type="term" value="P:vesicle docking involved in exocytosis"/>
    <property type="evidence" value="ECO:0007669"/>
    <property type="project" value="TreeGrafter"/>
</dbReference>
<keyword evidence="6" id="KW-0479">Metal-binding</keyword>
<keyword evidence="16" id="KW-1185">Reference proteome</keyword>
<feature type="domain" description="Pep3/Vps18 RING C-terminal" evidence="14">
    <location>
        <begin position="863"/>
        <end position="941"/>
    </location>
</feature>
<dbReference type="InterPro" id="IPR002731">
    <property type="entry name" value="ATPase_BadF"/>
</dbReference>
<gene>
    <name evidence="15" type="ORF">CYNAS_LOCUS20615</name>
</gene>
<dbReference type="GO" id="GO:0008333">
    <property type="term" value="P:endosome to lysosome transport"/>
    <property type="evidence" value="ECO:0007669"/>
    <property type="project" value="TreeGrafter"/>
</dbReference>
<dbReference type="GO" id="GO:0030674">
    <property type="term" value="F:protein-macromolecule adaptor activity"/>
    <property type="evidence" value="ECO:0007669"/>
    <property type="project" value="TreeGrafter"/>
</dbReference>
<feature type="domain" description="ATPase BadF/BadG/BcrA/BcrD type" evidence="12">
    <location>
        <begin position="1214"/>
        <end position="1478"/>
    </location>
</feature>
<feature type="coiled-coil region" evidence="11">
    <location>
        <begin position="825"/>
        <end position="859"/>
    </location>
</feature>
<evidence type="ECO:0000256" key="2">
    <source>
        <dbReference type="ARBA" id="ARBA00006198"/>
    </source>
</evidence>
<dbReference type="GO" id="GO:0007040">
    <property type="term" value="P:lysosome organization"/>
    <property type="evidence" value="ECO:0007669"/>
    <property type="project" value="TreeGrafter"/>
</dbReference>
<dbReference type="Gene3D" id="1.25.40.10">
    <property type="entry name" value="Tetratricopeptide repeat domain"/>
    <property type="match status" value="1"/>
</dbReference>
<dbReference type="Gene3D" id="3.40.50.150">
    <property type="entry name" value="Vaccinia Virus protein VP39"/>
    <property type="match status" value="2"/>
</dbReference>
<comment type="subcellular location">
    <subcellularLocation>
        <location evidence="1">Late endosome membrane</location>
        <topology evidence="1">Peripheral membrane protein</topology>
        <orientation evidence="1">Cytoplasmic side</orientation>
    </subcellularLocation>
</comment>
<evidence type="ECO:0000256" key="3">
    <source>
        <dbReference type="ARBA" id="ARBA00012122"/>
    </source>
</evidence>
<evidence type="ECO:0000259" key="12">
    <source>
        <dbReference type="Pfam" id="PF01869"/>
    </source>
</evidence>
<evidence type="ECO:0000256" key="9">
    <source>
        <dbReference type="ARBA" id="ARBA00023136"/>
    </source>
</evidence>
<dbReference type="Gene3D" id="3.30.420.40">
    <property type="match status" value="2"/>
</dbReference>
<evidence type="ECO:0000256" key="5">
    <source>
        <dbReference type="ARBA" id="ARBA00017338"/>
    </source>
</evidence>
<keyword evidence="8" id="KW-0862">Zinc</keyword>
<dbReference type="Proteomes" id="UP001176961">
    <property type="component" value="Unassembled WGS sequence"/>
</dbReference>
<dbReference type="InterPro" id="IPR043129">
    <property type="entry name" value="ATPase_NBD"/>
</dbReference>
<reference evidence="15" key="1">
    <citation type="submission" date="2023-07" db="EMBL/GenBank/DDBJ databases">
        <authorList>
            <consortium name="CYATHOMIX"/>
        </authorList>
    </citation>
    <scope>NUCLEOTIDE SEQUENCE</scope>
    <source>
        <strain evidence="15">N/A</strain>
    </source>
</reference>
<evidence type="ECO:0000256" key="1">
    <source>
        <dbReference type="ARBA" id="ARBA00004492"/>
    </source>
</evidence>
<dbReference type="GO" id="GO:0048284">
    <property type="term" value="P:organelle fusion"/>
    <property type="evidence" value="ECO:0007669"/>
    <property type="project" value="TreeGrafter"/>
</dbReference>
<evidence type="ECO:0000259" key="14">
    <source>
        <dbReference type="Pfam" id="PF26148"/>
    </source>
</evidence>
<evidence type="ECO:0000256" key="7">
    <source>
        <dbReference type="ARBA" id="ARBA00022771"/>
    </source>
</evidence>
<dbReference type="GO" id="GO:0030897">
    <property type="term" value="C:HOPS complex"/>
    <property type="evidence" value="ECO:0007669"/>
    <property type="project" value="TreeGrafter"/>
</dbReference>
<dbReference type="PANTHER" id="PTHR23323:SF26">
    <property type="entry name" value="VACUOLAR PROTEIN SORTING-ASSOCIATED PROTEIN 18 HOMOLOG"/>
    <property type="match status" value="1"/>
</dbReference>
<dbReference type="InterPro" id="IPR011990">
    <property type="entry name" value="TPR-like_helical_dom_sf"/>
</dbReference>
<dbReference type="EC" id="2.7.1.59" evidence="3"/>
<dbReference type="Pfam" id="PF10294">
    <property type="entry name" value="Methyltransf_16"/>
    <property type="match status" value="1"/>
</dbReference>
<feature type="domain" description="Pep3/Vps18 beta-propeller" evidence="13">
    <location>
        <begin position="26"/>
        <end position="383"/>
    </location>
</feature>
<evidence type="ECO:0000256" key="11">
    <source>
        <dbReference type="SAM" id="Coils"/>
    </source>
</evidence>
<dbReference type="GO" id="GO:0031902">
    <property type="term" value="C:late endosome membrane"/>
    <property type="evidence" value="ECO:0007669"/>
    <property type="project" value="UniProtKB-SubCell"/>
</dbReference>
<dbReference type="InterPro" id="IPR007810">
    <property type="entry name" value="Pep3/Vps18_beta-prop"/>
</dbReference>
<keyword evidence="7" id="KW-0863">Zinc-finger</keyword>
<evidence type="ECO:0000256" key="6">
    <source>
        <dbReference type="ARBA" id="ARBA00022723"/>
    </source>
</evidence>
<comment type="similarity">
    <text evidence="2">Belongs to the eukaryotic-type N-acetylglucosamine kinase family.</text>
</comment>
<comment type="caution">
    <text evidence="15">The sequence shown here is derived from an EMBL/GenBank/DDBJ whole genome shotgun (WGS) entry which is preliminary data.</text>
</comment>
<evidence type="ECO:0000259" key="13">
    <source>
        <dbReference type="Pfam" id="PF05131"/>
    </source>
</evidence>
<proteinExistence type="inferred from homology"/>